<dbReference type="Pfam" id="PF01425">
    <property type="entry name" value="Amidase"/>
    <property type="match status" value="1"/>
</dbReference>
<proteinExistence type="predicted"/>
<dbReference type="InterPro" id="IPR023631">
    <property type="entry name" value="Amidase_dom"/>
</dbReference>
<dbReference type="SUPFAM" id="SSF75304">
    <property type="entry name" value="Amidase signature (AS) enzymes"/>
    <property type="match status" value="1"/>
</dbReference>
<dbReference type="InterPro" id="IPR036928">
    <property type="entry name" value="AS_sf"/>
</dbReference>
<organism evidence="2 3">
    <name type="scientific">Mycoplasma ovis str. Michigan</name>
    <dbReference type="NCBI Taxonomy" id="1415773"/>
    <lineage>
        <taxon>Bacteria</taxon>
        <taxon>Bacillati</taxon>
        <taxon>Mycoplasmatota</taxon>
        <taxon>Mollicutes</taxon>
        <taxon>Mycoplasmataceae</taxon>
        <taxon>Mycoplasma</taxon>
    </lineage>
</organism>
<evidence type="ECO:0000313" key="3">
    <source>
        <dbReference type="Proteomes" id="UP000018745"/>
    </source>
</evidence>
<dbReference type="InterPro" id="IPR020556">
    <property type="entry name" value="Amidase_CS"/>
</dbReference>
<dbReference type="EMBL" id="CP006935">
    <property type="protein sequence ID" value="AHC40005.1"/>
    <property type="molecule type" value="Genomic_DNA"/>
</dbReference>
<reference evidence="2 3" key="1">
    <citation type="journal article" date="2014" name="Genome Announc.">
        <title>Complete Genome Sequence of Mycoplasma ovis Strain Michigan, a Hemoplasma of Sheep with Two Distinct 16S rRNA Genes.</title>
        <authorList>
            <person name="Deshuillers P.L."/>
            <person name="Santos A.P."/>
            <person name="do Nascimento N.C."/>
            <person name="Hampel J.A."/>
            <person name="Bergin I.L."/>
            <person name="Dyson M.C."/>
            <person name="Messick J.B."/>
        </authorList>
    </citation>
    <scope>NUCLEOTIDE SEQUENCE [LARGE SCALE GENOMIC DNA]</scope>
    <source>
        <strain evidence="2 3">Michigan</strain>
    </source>
</reference>
<dbReference type="Gene3D" id="3.90.1300.10">
    <property type="entry name" value="Amidase signature (AS) domain"/>
    <property type="match status" value="1"/>
</dbReference>
<dbReference type="InterPro" id="IPR000120">
    <property type="entry name" value="Amidase"/>
</dbReference>
<protein>
    <submittedName>
        <fullName evidence="2">Aspartyl/glutamyl-tRNA amidotransferase subunit A</fullName>
    </submittedName>
</protein>
<keyword evidence="3" id="KW-1185">Reference proteome</keyword>
<feature type="domain" description="Amidase" evidence="1">
    <location>
        <begin position="38"/>
        <end position="473"/>
    </location>
</feature>
<gene>
    <name evidence="2" type="ORF">OVS_02925</name>
</gene>
<name>A0ABM5P0Q3_9MOLU</name>
<evidence type="ECO:0000313" key="2">
    <source>
        <dbReference type="EMBL" id="AHC40005.1"/>
    </source>
</evidence>
<dbReference type="Proteomes" id="UP000018745">
    <property type="component" value="Chromosome"/>
</dbReference>
<sequence length="485" mass="54671">MPHEAFIEYGERWKLKVAEDLKLLKWKRLKSLIFPSVKKPINNLVFSLKNSIYISNKLSSGGSDSLLNHYPPFSATIYQKLVDAGAKHICSSSLDEFGMGSYGVFCNKGILTNPFDEDRVCGGSSSGGSYLVSKGLVDFSIGTDTGGSIRTPASYISLYGFKPSFGLVSREGILPLCTLLDTPSIVSHSVEIIAGVLSAIAGPDPLDLTTLKSQKKDFHKFPEILIKSYKSQDKPEKFSFVIIEELLKYPEGRTLTQQELEIKKNYNNLINRLKEEPTFNFFSTNFDEIPLDLVDITYKIIAYSEAITHYFSLNGLVTPWTGSSISNKNSLNNFQVDQDYREKARTIRSQMGKEVQLRHLVGYFFLYQTNYQNIYLQARKLMNLYVQKMQDIFSNGKILVSPTTSTIAPLLSSLSNSYQVDSCSSILLLSNFSGAPAISIPWLEYEVKVHSKKSKVYIGLHLTCKRWEDHYLLSTVKYLELNNLL</sequence>
<dbReference type="PANTHER" id="PTHR11895">
    <property type="entry name" value="TRANSAMIDASE"/>
    <property type="match status" value="1"/>
</dbReference>
<evidence type="ECO:0000259" key="1">
    <source>
        <dbReference type="Pfam" id="PF01425"/>
    </source>
</evidence>
<accession>A0ABM5P0Q3</accession>
<dbReference type="PROSITE" id="PS00571">
    <property type="entry name" value="AMIDASES"/>
    <property type="match status" value="1"/>
</dbReference>
<dbReference type="PANTHER" id="PTHR11895:SF151">
    <property type="entry name" value="GLUTAMYL-TRNA(GLN) AMIDOTRANSFERASE SUBUNIT A"/>
    <property type="match status" value="1"/>
</dbReference>